<sequence length="345" mass="40417">MHPTIFCLSHRSEMIFKGKSPKNVFDIHEEPKLFFNKKAKPQFEALSSEECNAQKIAYLIDIFAILNDLNLSHRRLSATCGNVSNYHVKERPKKPKKSKEVISLRLIMDNNYHKLDDLVVNLGIDVNSTIIWKWLNKMNYSWKTTRPIPERRNCEEVKDDSSHLGFRPENSRFLEGSIQILPLHHPHRQSMEQPDCVTERESEGFESVAITSTAADVEELIDEHRHELTTEELQQLQEEQKRTLTEEMYFDEDEGRKDASIASIKEMCANGRISKTLWTCIIQIKSQAVEVHFRKVVKRRDKQVTFYRFYTTMMEQHVAEYPQPKNIVRVELPEVIKEEDSPSEN</sequence>
<dbReference type="EMBL" id="JWZT01002990">
    <property type="protein sequence ID" value="KII68000.1"/>
    <property type="molecule type" value="Genomic_DNA"/>
</dbReference>
<gene>
    <name evidence="2" type="ORF">RF11_02001</name>
</gene>
<accession>A0A0C2MV22</accession>
<keyword evidence="3" id="KW-1185">Reference proteome</keyword>
<comment type="caution">
    <text evidence="2">The sequence shown here is derived from an EMBL/GenBank/DDBJ whole genome shotgun (WGS) entry which is preliminary data.</text>
</comment>
<evidence type="ECO:0000313" key="2">
    <source>
        <dbReference type="EMBL" id="KII68000.1"/>
    </source>
</evidence>
<dbReference type="Proteomes" id="UP000031668">
    <property type="component" value="Unassembled WGS sequence"/>
</dbReference>
<evidence type="ECO:0000313" key="3">
    <source>
        <dbReference type="Proteomes" id="UP000031668"/>
    </source>
</evidence>
<organism evidence="2 3">
    <name type="scientific">Thelohanellus kitauei</name>
    <name type="common">Myxosporean</name>
    <dbReference type="NCBI Taxonomy" id="669202"/>
    <lineage>
        <taxon>Eukaryota</taxon>
        <taxon>Metazoa</taxon>
        <taxon>Cnidaria</taxon>
        <taxon>Myxozoa</taxon>
        <taxon>Myxosporea</taxon>
        <taxon>Bivalvulida</taxon>
        <taxon>Platysporina</taxon>
        <taxon>Myxobolidae</taxon>
        <taxon>Thelohanellus</taxon>
    </lineage>
</organism>
<proteinExistence type="predicted"/>
<evidence type="ECO:0000256" key="1">
    <source>
        <dbReference type="SAM" id="Coils"/>
    </source>
</evidence>
<dbReference type="AlphaFoldDB" id="A0A0C2MV22"/>
<protein>
    <submittedName>
        <fullName evidence="2">Uncharacterized protein</fullName>
    </submittedName>
</protein>
<feature type="coiled-coil region" evidence="1">
    <location>
        <begin position="214"/>
        <end position="246"/>
    </location>
</feature>
<reference evidence="2 3" key="1">
    <citation type="journal article" date="2014" name="Genome Biol. Evol.">
        <title>The genome of the myxosporean Thelohanellus kitauei shows adaptations to nutrient acquisition within its fish host.</title>
        <authorList>
            <person name="Yang Y."/>
            <person name="Xiong J."/>
            <person name="Zhou Z."/>
            <person name="Huo F."/>
            <person name="Miao W."/>
            <person name="Ran C."/>
            <person name="Liu Y."/>
            <person name="Zhang J."/>
            <person name="Feng J."/>
            <person name="Wang M."/>
            <person name="Wang M."/>
            <person name="Wang L."/>
            <person name="Yao B."/>
        </authorList>
    </citation>
    <scope>NUCLEOTIDE SEQUENCE [LARGE SCALE GENOMIC DNA]</scope>
    <source>
        <strain evidence="2">Wuqing</strain>
    </source>
</reference>
<name>A0A0C2MV22_THEKT</name>
<keyword evidence="1" id="KW-0175">Coiled coil</keyword>
<dbReference type="OrthoDB" id="4843387at2759"/>